<dbReference type="AlphaFoldDB" id="A0A835GSF1"/>
<reference evidence="2" key="1">
    <citation type="submission" date="2020-08" db="EMBL/GenBank/DDBJ databases">
        <title>Spodoptera exigua strain:BAW_Kor-Di-RS1 Genome sequencing and assembly.</title>
        <authorList>
            <person name="Kim J."/>
            <person name="Nam H.Y."/>
            <person name="Kwon M."/>
            <person name="Choi J.H."/>
            <person name="Cho S.R."/>
            <person name="Kim G.-H."/>
        </authorList>
    </citation>
    <scope>NUCLEOTIDE SEQUENCE</scope>
    <source>
        <strain evidence="2">BAW_Kor-Di-RS1</strain>
        <tissue evidence="2">Whole-body</tissue>
    </source>
</reference>
<feature type="compositionally biased region" description="Basic and acidic residues" evidence="1">
    <location>
        <begin position="12"/>
        <end position="36"/>
    </location>
</feature>
<keyword evidence="3" id="KW-1185">Reference proteome</keyword>
<evidence type="ECO:0000256" key="1">
    <source>
        <dbReference type="SAM" id="MobiDB-lite"/>
    </source>
</evidence>
<accession>A0A835GSF1</accession>
<feature type="region of interest" description="Disordered" evidence="1">
    <location>
        <begin position="1"/>
        <end position="36"/>
    </location>
</feature>
<proteinExistence type="predicted"/>
<comment type="caution">
    <text evidence="2">The sequence shown here is derived from an EMBL/GenBank/DDBJ whole genome shotgun (WGS) entry which is preliminary data.</text>
</comment>
<sequence>MANSGRVVYPKEVAEATKKDDSAAKAEDKSSGGEEVVVVKRESPAFAMIQVPNNCPANKEMANDGVCREVT</sequence>
<evidence type="ECO:0000313" key="3">
    <source>
        <dbReference type="Proteomes" id="UP000648187"/>
    </source>
</evidence>
<evidence type="ECO:0000313" key="2">
    <source>
        <dbReference type="EMBL" id="KAF9421869.1"/>
    </source>
</evidence>
<dbReference type="EMBL" id="JACKWZ010000021">
    <property type="protein sequence ID" value="KAF9421869.1"/>
    <property type="molecule type" value="Genomic_DNA"/>
</dbReference>
<dbReference type="Proteomes" id="UP000648187">
    <property type="component" value="Unassembled WGS sequence"/>
</dbReference>
<protein>
    <submittedName>
        <fullName evidence="2">Uncharacterized protein</fullName>
    </submittedName>
</protein>
<gene>
    <name evidence="2" type="ORF">HW555_002309</name>
</gene>
<name>A0A835GSF1_SPOEX</name>
<organism evidence="2 3">
    <name type="scientific">Spodoptera exigua</name>
    <name type="common">Beet armyworm</name>
    <name type="synonym">Noctua fulgens</name>
    <dbReference type="NCBI Taxonomy" id="7107"/>
    <lineage>
        <taxon>Eukaryota</taxon>
        <taxon>Metazoa</taxon>
        <taxon>Ecdysozoa</taxon>
        <taxon>Arthropoda</taxon>
        <taxon>Hexapoda</taxon>
        <taxon>Insecta</taxon>
        <taxon>Pterygota</taxon>
        <taxon>Neoptera</taxon>
        <taxon>Endopterygota</taxon>
        <taxon>Lepidoptera</taxon>
        <taxon>Glossata</taxon>
        <taxon>Ditrysia</taxon>
        <taxon>Noctuoidea</taxon>
        <taxon>Noctuidae</taxon>
        <taxon>Amphipyrinae</taxon>
        <taxon>Spodoptera</taxon>
    </lineage>
</organism>